<dbReference type="PANTHER" id="PTHR34322:SF2">
    <property type="entry name" value="TRANSPOSASE IS200-LIKE DOMAIN-CONTAINING PROTEIN"/>
    <property type="match status" value="1"/>
</dbReference>
<dbReference type="Pfam" id="PF01797">
    <property type="entry name" value="Y1_Tnp"/>
    <property type="match status" value="1"/>
</dbReference>
<keyword evidence="3" id="KW-1185">Reference proteome</keyword>
<dbReference type="InterPro" id="IPR002686">
    <property type="entry name" value="Transposase_17"/>
</dbReference>
<dbReference type="RefSeq" id="WP_137312523.1">
    <property type="nucleotide sequence ID" value="NZ_CP040017.1"/>
</dbReference>
<dbReference type="Proteomes" id="UP000298763">
    <property type="component" value="Chromosome"/>
</dbReference>
<feature type="domain" description="Transposase IS200-like" evidence="1">
    <location>
        <begin position="9"/>
        <end position="123"/>
    </location>
</feature>
<dbReference type="SUPFAM" id="SSF143422">
    <property type="entry name" value="Transposase IS200-like"/>
    <property type="match status" value="1"/>
</dbReference>
<dbReference type="InterPro" id="IPR036515">
    <property type="entry name" value="Transposase_17_sf"/>
</dbReference>
<protein>
    <submittedName>
        <fullName evidence="2">Addiction module toxin RelE</fullName>
    </submittedName>
</protein>
<proteinExistence type="predicted"/>
<name>A0ABX5UCW8_9BURK</name>
<organism evidence="2 3">
    <name type="scientific">Pseudoduganella umbonata</name>
    <dbReference type="NCBI Taxonomy" id="864828"/>
    <lineage>
        <taxon>Bacteria</taxon>
        <taxon>Pseudomonadati</taxon>
        <taxon>Pseudomonadota</taxon>
        <taxon>Betaproteobacteria</taxon>
        <taxon>Burkholderiales</taxon>
        <taxon>Oxalobacteraceae</taxon>
        <taxon>Telluria group</taxon>
        <taxon>Pseudoduganella</taxon>
    </lineage>
</organism>
<sequence length="256" mass="29365">MGRPDRLQFDGAIYHVTSRGNRRARTYVDDRDRVIWLSMLSETATRFNLSVYALCLMPNHFHMLVETPDGNLAAAMHHLNSRYARKFNWRHALTGHLFQGRYHSGIVDEQAQLLELIRYIVLNPVRARLTISADEWPWSSHRQTCDIHQCPPWLNVDWILNHFHGATPVAQIAAYRAFIAAGAAKGKPRPARRKPSCAVRLPDPTPSLAQLEHLHRNRDAAVRAAWALGVYTRDQIARHFAISTRTVTRITADDRR</sequence>
<dbReference type="EMBL" id="CP040017">
    <property type="protein sequence ID" value="QCP09636.1"/>
    <property type="molecule type" value="Genomic_DNA"/>
</dbReference>
<accession>A0ABX5UCW8</accession>
<dbReference type="NCBIfam" id="NF047646">
    <property type="entry name" value="REP_Tyr_transpos"/>
    <property type="match status" value="1"/>
</dbReference>
<dbReference type="SMART" id="SM01321">
    <property type="entry name" value="Y1_Tnp"/>
    <property type="match status" value="1"/>
</dbReference>
<evidence type="ECO:0000313" key="2">
    <source>
        <dbReference type="EMBL" id="QCP09636.1"/>
    </source>
</evidence>
<dbReference type="Gene3D" id="3.30.70.1290">
    <property type="entry name" value="Transposase IS200-like"/>
    <property type="match status" value="1"/>
</dbReference>
<gene>
    <name evidence="2" type="ORF">FCL38_03770</name>
</gene>
<evidence type="ECO:0000313" key="3">
    <source>
        <dbReference type="Proteomes" id="UP000298763"/>
    </source>
</evidence>
<evidence type="ECO:0000259" key="1">
    <source>
        <dbReference type="SMART" id="SM01321"/>
    </source>
</evidence>
<dbReference type="PANTHER" id="PTHR34322">
    <property type="entry name" value="TRANSPOSASE, Y1_TNP DOMAIN-CONTAINING"/>
    <property type="match status" value="1"/>
</dbReference>
<reference evidence="2 3" key="1">
    <citation type="submission" date="2019-05" db="EMBL/GenBank/DDBJ databases">
        <title>Draft Genome Sequences of Six Type Strains of the Genus Massilia.</title>
        <authorList>
            <person name="Miess H."/>
            <person name="Frediansyhah A."/>
            <person name="Gross H."/>
        </authorList>
    </citation>
    <scope>NUCLEOTIDE SEQUENCE [LARGE SCALE GENOMIC DNA]</scope>
    <source>
        <strain evidence="2 3">DSMZ 26121</strain>
    </source>
</reference>